<protein>
    <submittedName>
        <fullName evidence="1">Uncharacterized protein</fullName>
    </submittedName>
</protein>
<dbReference type="EMBL" id="CM026421">
    <property type="protein sequence ID" value="KAG0593375.1"/>
    <property type="molecule type" value="Genomic_DNA"/>
</dbReference>
<comment type="caution">
    <text evidence="1">The sequence shown here is derived from an EMBL/GenBank/DDBJ whole genome shotgun (WGS) entry which is preliminary data.</text>
</comment>
<evidence type="ECO:0000313" key="1">
    <source>
        <dbReference type="EMBL" id="KAG0593375.1"/>
    </source>
</evidence>
<dbReference type="Proteomes" id="UP000822688">
    <property type="component" value="Chromosome 1"/>
</dbReference>
<evidence type="ECO:0000313" key="2">
    <source>
        <dbReference type="Proteomes" id="UP000822688"/>
    </source>
</evidence>
<name>A0A8T0JD35_CERPU</name>
<accession>A0A8T0JD35</accession>
<reference evidence="1" key="1">
    <citation type="submission" date="2020-06" db="EMBL/GenBank/DDBJ databases">
        <title>WGS assembly of Ceratodon purpureus strain R40.</title>
        <authorList>
            <person name="Carey S.B."/>
            <person name="Jenkins J."/>
            <person name="Shu S."/>
            <person name="Lovell J.T."/>
            <person name="Sreedasyam A."/>
            <person name="Maumus F."/>
            <person name="Tiley G.P."/>
            <person name="Fernandez-Pozo N."/>
            <person name="Barry K."/>
            <person name="Chen C."/>
            <person name="Wang M."/>
            <person name="Lipzen A."/>
            <person name="Daum C."/>
            <person name="Saski C.A."/>
            <person name="Payton A.C."/>
            <person name="Mcbreen J.C."/>
            <person name="Conrad R.E."/>
            <person name="Kollar L.M."/>
            <person name="Olsson S."/>
            <person name="Huttunen S."/>
            <person name="Landis J.B."/>
            <person name="Wickett N.J."/>
            <person name="Johnson M.G."/>
            <person name="Rensing S.A."/>
            <person name="Grimwood J."/>
            <person name="Schmutz J."/>
            <person name="Mcdaniel S.F."/>
        </authorList>
    </citation>
    <scope>NUCLEOTIDE SEQUENCE</scope>
    <source>
        <strain evidence="1">R40</strain>
    </source>
</reference>
<proteinExistence type="predicted"/>
<keyword evidence="2" id="KW-1185">Reference proteome</keyword>
<sequence length="74" mass="7849">MPQKDWAQICQPTCGDTPDDLSPKAHKLADHLVPDASSSSPSSGTDLVACMSSALARSIRDISAGLRTGYRQCM</sequence>
<organism evidence="1 2">
    <name type="scientific">Ceratodon purpureus</name>
    <name type="common">Fire moss</name>
    <name type="synonym">Dicranum purpureum</name>
    <dbReference type="NCBI Taxonomy" id="3225"/>
    <lineage>
        <taxon>Eukaryota</taxon>
        <taxon>Viridiplantae</taxon>
        <taxon>Streptophyta</taxon>
        <taxon>Embryophyta</taxon>
        <taxon>Bryophyta</taxon>
        <taxon>Bryophytina</taxon>
        <taxon>Bryopsida</taxon>
        <taxon>Dicranidae</taxon>
        <taxon>Pseudoditrichales</taxon>
        <taxon>Ditrichaceae</taxon>
        <taxon>Ceratodon</taxon>
    </lineage>
</organism>
<dbReference type="AlphaFoldDB" id="A0A8T0JD35"/>
<gene>
    <name evidence="1" type="ORF">KC19_1G324700</name>
</gene>